<feature type="domain" description="HTH cro/C1-type" evidence="2">
    <location>
        <begin position="10"/>
        <end position="64"/>
    </location>
</feature>
<dbReference type="PANTHER" id="PTHR46558">
    <property type="entry name" value="TRACRIPTIONAL REGULATORY PROTEIN-RELATED-RELATED"/>
    <property type="match status" value="1"/>
</dbReference>
<sequence length="194" mass="22057">MDCNKVGKLILDLRKEKKMTQKQLADAMNISDKTISKWERGLGCPDVSLLNELSEVLNVNIEKILLGDLEPNNTDGGNMRKIKFYMCPNCGNVITATGEAEISCCGRKMTALVPKPADEEHYLNVEAIENDYYITFPHEMKKEHFISFVAYVTYDKVLLVRLYPEQGGEVRIPTLRRGELYFGCSRDGLWVTKV</sequence>
<keyword evidence="1" id="KW-0238">DNA-binding</keyword>
<dbReference type="SMART" id="SM00530">
    <property type="entry name" value="HTH_XRE"/>
    <property type="match status" value="1"/>
</dbReference>
<organism evidence="4 6">
    <name type="scientific">Anaerotignum propionicum DSM 1682</name>
    <dbReference type="NCBI Taxonomy" id="991789"/>
    <lineage>
        <taxon>Bacteria</taxon>
        <taxon>Bacillati</taxon>
        <taxon>Bacillota</taxon>
        <taxon>Clostridia</taxon>
        <taxon>Lachnospirales</taxon>
        <taxon>Anaerotignaceae</taxon>
        <taxon>Anaerotignum</taxon>
    </lineage>
</organism>
<dbReference type="RefSeq" id="WP_066047147.1">
    <property type="nucleotide sequence ID" value="NZ_CP014223.1"/>
</dbReference>
<reference evidence="6" key="4">
    <citation type="submission" date="2016-11" db="EMBL/GenBank/DDBJ databases">
        <authorList>
            <person name="Jaros S."/>
            <person name="Januszkiewicz K."/>
            <person name="Wedrychowicz H."/>
        </authorList>
    </citation>
    <scope>NUCLEOTIDE SEQUENCE [LARGE SCALE GENOMIC DNA]</scope>
    <source>
        <strain evidence="6">DSM 1682</strain>
    </source>
</reference>
<dbReference type="PANTHER" id="PTHR46558:SF11">
    <property type="entry name" value="HTH-TYPE TRANSCRIPTIONAL REGULATOR XRE"/>
    <property type="match status" value="1"/>
</dbReference>
<dbReference type="InterPro" id="IPR010982">
    <property type="entry name" value="Lambda_DNA-bd_dom_sf"/>
</dbReference>
<dbReference type="GO" id="GO:0003677">
    <property type="term" value="F:DNA binding"/>
    <property type="evidence" value="ECO:0007669"/>
    <property type="project" value="UniProtKB-KW"/>
</dbReference>
<dbReference type="OrthoDB" id="9813152at2"/>
<reference evidence="3 5" key="1">
    <citation type="journal article" date="2016" name="Genome Announc.">
        <title>Complete Genome Sequence of the Amino Acid-Fermenting Clostridium propionicum X2 (DSM 1682).</title>
        <authorList>
            <person name="Poehlein A."/>
            <person name="Schlien K."/>
            <person name="Chowdhury N.P."/>
            <person name="Gottschalk G."/>
            <person name="Buckel W."/>
            <person name="Daniel R."/>
        </authorList>
    </citation>
    <scope>NUCLEOTIDE SEQUENCE [LARGE SCALE GENOMIC DNA]</scope>
    <source>
        <strain evidence="3 5">X2</strain>
    </source>
</reference>
<dbReference type="EMBL" id="FQUA01000007">
    <property type="protein sequence ID" value="SHE77686.1"/>
    <property type="molecule type" value="Genomic_DNA"/>
</dbReference>
<dbReference type="Gene3D" id="1.10.260.40">
    <property type="entry name" value="lambda repressor-like DNA-binding domains"/>
    <property type="match status" value="1"/>
</dbReference>
<dbReference type="GO" id="GO:0005506">
    <property type="term" value="F:iron ion binding"/>
    <property type="evidence" value="ECO:0007669"/>
    <property type="project" value="InterPro"/>
</dbReference>
<dbReference type="PROSITE" id="PS50943">
    <property type="entry name" value="HTH_CROC1"/>
    <property type="match status" value="1"/>
</dbReference>
<gene>
    <name evidence="3" type="ORF">CPRO_03620</name>
    <name evidence="4" type="ORF">SAMN02745151_01744</name>
</gene>
<name>A0A110A6Q6_ANAPI</name>
<evidence type="ECO:0000313" key="4">
    <source>
        <dbReference type="EMBL" id="SHE77686.1"/>
    </source>
</evidence>
<reference evidence="5" key="2">
    <citation type="submission" date="2016-01" db="EMBL/GenBank/DDBJ databases">
        <authorList>
            <person name="Poehlein A."/>
            <person name="Schlien K."/>
            <person name="Gottschalk G."/>
            <person name="Buckel W."/>
            <person name="Daniel R."/>
        </authorList>
    </citation>
    <scope>NUCLEOTIDE SEQUENCE [LARGE SCALE GENOMIC DNA]</scope>
    <source>
        <strain evidence="5">X2</strain>
    </source>
</reference>
<dbReference type="InterPro" id="IPR001387">
    <property type="entry name" value="Cro/C1-type_HTH"/>
</dbReference>
<evidence type="ECO:0000313" key="3">
    <source>
        <dbReference type="EMBL" id="AMJ39972.1"/>
    </source>
</evidence>
<evidence type="ECO:0000259" key="2">
    <source>
        <dbReference type="PROSITE" id="PS50943"/>
    </source>
</evidence>
<dbReference type="CDD" id="cd00093">
    <property type="entry name" value="HTH_XRE"/>
    <property type="match status" value="1"/>
</dbReference>
<reference evidence="4" key="3">
    <citation type="submission" date="2016-11" db="EMBL/GenBank/DDBJ databases">
        <authorList>
            <person name="Varghese N."/>
            <person name="Submissions S."/>
        </authorList>
    </citation>
    <scope>NUCLEOTIDE SEQUENCE</scope>
    <source>
        <strain evidence="4">DSM 1682</strain>
    </source>
</reference>
<protein>
    <submittedName>
        <fullName evidence="4">Helix-turn-helix</fullName>
    </submittedName>
    <submittedName>
        <fullName evidence="3">Transcriptional repressor DicA</fullName>
    </submittedName>
</protein>
<dbReference type="SUPFAM" id="SSF47413">
    <property type="entry name" value="lambda repressor-like DNA-binding domains"/>
    <property type="match status" value="1"/>
</dbReference>
<dbReference type="InterPro" id="IPR036073">
    <property type="entry name" value="Desulfoferrodoxin_Fe-bd_dom_sf"/>
</dbReference>
<dbReference type="KEGG" id="cpro:CPRO_03620"/>
<dbReference type="SUPFAM" id="SSF57802">
    <property type="entry name" value="Rubredoxin-like"/>
    <property type="match status" value="1"/>
</dbReference>
<dbReference type="EMBL" id="CP014223">
    <property type="protein sequence ID" value="AMJ39972.1"/>
    <property type="molecule type" value="Genomic_DNA"/>
</dbReference>
<accession>A0A110A6Q6</accession>
<proteinExistence type="predicted"/>
<dbReference type="Proteomes" id="UP000068026">
    <property type="component" value="Chromosome"/>
</dbReference>
<dbReference type="AlphaFoldDB" id="A0A110A6Q6"/>
<evidence type="ECO:0000256" key="1">
    <source>
        <dbReference type="ARBA" id="ARBA00023125"/>
    </source>
</evidence>
<keyword evidence="5" id="KW-1185">Reference proteome</keyword>
<dbReference type="SUPFAM" id="SSF49367">
    <property type="entry name" value="Superoxide reductase-like"/>
    <property type="match status" value="1"/>
</dbReference>
<evidence type="ECO:0000313" key="5">
    <source>
        <dbReference type="Proteomes" id="UP000068026"/>
    </source>
</evidence>
<dbReference type="Gene3D" id="2.60.40.730">
    <property type="entry name" value="SOR catalytic domain"/>
    <property type="match status" value="1"/>
</dbReference>
<evidence type="ECO:0000313" key="6">
    <source>
        <dbReference type="Proteomes" id="UP000184204"/>
    </source>
</evidence>
<dbReference type="Pfam" id="PF01381">
    <property type="entry name" value="HTH_3"/>
    <property type="match status" value="1"/>
</dbReference>
<dbReference type="Proteomes" id="UP000184204">
    <property type="component" value="Unassembled WGS sequence"/>
</dbReference>
<dbReference type="GO" id="GO:0016491">
    <property type="term" value="F:oxidoreductase activity"/>
    <property type="evidence" value="ECO:0007669"/>
    <property type="project" value="InterPro"/>
</dbReference>